<dbReference type="EMBL" id="CAJVQB010013091">
    <property type="protein sequence ID" value="CAG8759883.1"/>
    <property type="molecule type" value="Genomic_DNA"/>
</dbReference>
<accession>A0ABN7VD98</accession>
<keyword evidence="1" id="KW-0732">Signal</keyword>
<evidence type="ECO:0000313" key="2">
    <source>
        <dbReference type="EMBL" id="CAG8759883.1"/>
    </source>
</evidence>
<keyword evidence="3" id="KW-1185">Reference proteome</keyword>
<comment type="caution">
    <text evidence="2">The sequence shown here is derived from an EMBL/GenBank/DDBJ whole genome shotgun (WGS) entry which is preliminary data.</text>
</comment>
<sequence>MVKSELLSFLIVLLLSISCSQAVTAKTYSSIGNPEYPKGINIPSNFTLPDGIVFKFVLYAGGLINYICDTASGQWIMGDYVIIRSAIPSDTSVANATLIGISPSSNPANLRDEILLVENTAGQGAFSDITNVILADWNGGAAPAINLCGTDYPNGYVYASKFTTNILFYHHGTK</sequence>
<feature type="signal peptide" evidence="1">
    <location>
        <begin position="1"/>
        <end position="22"/>
    </location>
</feature>
<reference evidence="2 3" key="1">
    <citation type="submission" date="2021-06" db="EMBL/GenBank/DDBJ databases">
        <authorList>
            <person name="Kallberg Y."/>
            <person name="Tangrot J."/>
            <person name="Rosling A."/>
        </authorList>
    </citation>
    <scope>NUCLEOTIDE SEQUENCE [LARGE SCALE GENOMIC DNA]</scope>
    <source>
        <strain evidence="2 3">120-4 pot B 10/14</strain>
    </source>
</reference>
<gene>
    <name evidence="2" type="ORF">GMARGA_LOCUS17349</name>
</gene>
<name>A0ABN7VD98_GIGMA</name>
<dbReference type="Proteomes" id="UP000789901">
    <property type="component" value="Unassembled WGS sequence"/>
</dbReference>
<organism evidence="2 3">
    <name type="scientific">Gigaspora margarita</name>
    <dbReference type="NCBI Taxonomy" id="4874"/>
    <lineage>
        <taxon>Eukaryota</taxon>
        <taxon>Fungi</taxon>
        <taxon>Fungi incertae sedis</taxon>
        <taxon>Mucoromycota</taxon>
        <taxon>Glomeromycotina</taxon>
        <taxon>Glomeromycetes</taxon>
        <taxon>Diversisporales</taxon>
        <taxon>Gigasporaceae</taxon>
        <taxon>Gigaspora</taxon>
    </lineage>
</organism>
<evidence type="ECO:0000313" key="3">
    <source>
        <dbReference type="Proteomes" id="UP000789901"/>
    </source>
</evidence>
<evidence type="ECO:0000256" key="1">
    <source>
        <dbReference type="SAM" id="SignalP"/>
    </source>
</evidence>
<feature type="chain" id="PRO_5046769900" evidence="1">
    <location>
        <begin position="23"/>
        <end position="174"/>
    </location>
</feature>
<proteinExistence type="predicted"/>
<dbReference type="PROSITE" id="PS51257">
    <property type="entry name" value="PROKAR_LIPOPROTEIN"/>
    <property type="match status" value="1"/>
</dbReference>
<protein>
    <submittedName>
        <fullName evidence="2">11459_t:CDS:1</fullName>
    </submittedName>
</protein>